<evidence type="ECO:0000256" key="2">
    <source>
        <dbReference type="ARBA" id="ARBA00022490"/>
    </source>
</evidence>
<dbReference type="InterPro" id="IPR012795">
    <property type="entry name" value="tRNA_Ile_lys_synt_N"/>
</dbReference>
<dbReference type="Pfam" id="PF09179">
    <property type="entry name" value="TilS"/>
    <property type="match status" value="1"/>
</dbReference>
<dbReference type="SMART" id="SM00977">
    <property type="entry name" value="TilS_C"/>
    <property type="match status" value="1"/>
</dbReference>
<dbReference type="InterPro" id="IPR012094">
    <property type="entry name" value="tRNA_Ile_lys_synt"/>
</dbReference>
<dbReference type="Proteomes" id="UP000480185">
    <property type="component" value="Unassembled WGS sequence"/>
</dbReference>
<dbReference type="GO" id="GO:0006400">
    <property type="term" value="P:tRNA modification"/>
    <property type="evidence" value="ECO:0007669"/>
    <property type="project" value="UniProtKB-UniRule"/>
</dbReference>
<dbReference type="InterPro" id="IPR014729">
    <property type="entry name" value="Rossmann-like_a/b/a_fold"/>
</dbReference>
<comment type="subcellular location">
    <subcellularLocation>
        <location evidence="1 8">Cytoplasm</location>
    </subcellularLocation>
</comment>
<protein>
    <recommendedName>
        <fullName evidence="8">tRNA(Ile)-lysidine synthase</fullName>
        <ecNumber evidence="8">6.3.4.19</ecNumber>
    </recommendedName>
    <alternativeName>
        <fullName evidence="8">tRNA(Ile)-2-lysyl-cytidine synthase</fullName>
    </alternativeName>
    <alternativeName>
        <fullName evidence="8">tRNA(Ile)-lysidine synthetase</fullName>
    </alternativeName>
</protein>
<organism evidence="10 11">
    <name type="scientific">Salinibacillus xinjiangensis</name>
    <dbReference type="NCBI Taxonomy" id="1229268"/>
    <lineage>
        <taxon>Bacteria</taxon>
        <taxon>Bacillati</taxon>
        <taxon>Bacillota</taxon>
        <taxon>Bacilli</taxon>
        <taxon>Bacillales</taxon>
        <taxon>Bacillaceae</taxon>
        <taxon>Salinibacillus</taxon>
    </lineage>
</organism>
<keyword evidence="11" id="KW-1185">Reference proteome</keyword>
<dbReference type="GO" id="GO:0032267">
    <property type="term" value="F:tRNA(Ile)-lysidine synthase activity"/>
    <property type="evidence" value="ECO:0007669"/>
    <property type="project" value="UniProtKB-EC"/>
</dbReference>
<evidence type="ECO:0000256" key="8">
    <source>
        <dbReference type="HAMAP-Rule" id="MF_01161"/>
    </source>
</evidence>
<dbReference type="InterPro" id="IPR012796">
    <property type="entry name" value="Lysidine-tRNA-synth_C"/>
</dbReference>
<evidence type="ECO:0000256" key="7">
    <source>
        <dbReference type="ARBA" id="ARBA00048539"/>
    </source>
</evidence>
<evidence type="ECO:0000256" key="4">
    <source>
        <dbReference type="ARBA" id="ARBA00022694"/>
    </source>
</evidence>
<keyword evidence="4 8" id="KW-0819">tRNA processing</keyword>
<keyword evidence="2 8" id="KW-0963">Cytoplasm</keyword>
<dbReference type="HAMAP" id="MF_01161">
    <property type="entry name" value="tRNA_Ile_lys_synt"/>
    <property type="match status" value="1"/>
</dbReference>
<dbReference type="Pfam" id="PF01171">
    <property type="entry name" value="ATP_bind_3"/>
    <property type="match status" value="1"/>
</dbReference>
<evidence type="ECO:0000259" key="9">
    <source>
        <dbReference type="SMART" id="SM00977"/>
    </source>
</evidence>
<dbReference type="EMBL" id="WJNH01000017">
    <property type="protein sequence ID" value="MRG88191.1"/>
    <property type="molecule type" value="Genomic_DNA"/>
</dbReference>
<proteinExistence type="inferred from homology"/>
<comment type="caution">
    <text evidence="10">The sequence shown here is derived from an EMBL/GenBank/DDBJ whole genome shotgun (WGS) entry which is preliminary data.</text>
</comment>
<dbReference type="SUPFAM" id="SSF82829">
    <property type="entry name" value="MesJ substrate recognition domain-like"/>
    <property type="match status" value="1"/>
</dbReference>
<reference evidence="10 11" key="1">
    <citation type="submission" date="2019-11" db="EMBL/GenBank/DDBJ databases">
        <authorList>
            <person name="Li J."/>
        </authorList>
    </citation>
    <scope>NUCLEOTIDE SEQUENCE [LARGE SCALE GENOMIC DNA]</scope>
    <source>
        <strain evidence="10 11">J4</strain>
    </source>
</reference>
<evidence type="ECO:0000256" key="6">
    <source>
        <dbReference type="ARBA" id="ARBA00022840"/>
    </source>
</evidence>
<comment type="similarity">
    <text evidence="8">Belongs to the tRNA(Ile)-lysidine synthase family.</text>
</comment>
<sequence>MARLIEEKVLSYCENHHLFKRGDHIYIAVSGGPDSMGLLHFFKTIRDRYQLTLTALTVDHQLRGDESHQDVQYVKEMCQKWSITCVDTSIDVNKYKKDHKLGTQLAARKLRYDFFANEMKKSRSPLLAMAHHGDDQVETMFMQLTRGANPKGIPFKREFSNGWIIRPFLGLTRQEIQMYCDTNEITPRYDPSNEDEVYTRNAFRKKIIPVVKSYNPSIHESLLTVSEFLNEDEQFLFKEAEKILTECVVWDEKEEGQVKLNIKKFMGYARPLQRRAFHLILNYLYKTKEMDFSSTHIESILHIIETGRPNAKVDLPGGLRGIRVYDDFILTFHSISIIPYHKKIHPGDITTLPDGAEIQLEVLYQKERPLEQDPTIFVCDASSIPFPLIVRTRQDGDKMRVRGLGGRKKLKDIFIDEKIPKDQREQWPVITDYNGQLLWVPNLKKGEVEETSNNQKWLRLKVFNQTL</sequence>
<evidence type="ECO:0000313" key="10">
    <source>
        <dbReference type="EMBL" id="MRG88191.1"/>
    </source>
</evidence>
<accession>A0A6G1XB03</accession>
<dbReference type="PANTHER" id="PTHR43033">
    <property type="entry name" value="TRNA(ILE)-LYSIDINE SYNTHASE-RELATED"/>
    <property type="match status" value="1"/>
</dbReference>
<dbReference type="Gene3D" id="3.30.465.60">
    <property type="match status" value="1"/>
</dbReference>
<dbReference type="Gene3D" id="3.40.50.620">
    <property type="entry name" value="HUPs"/>
    <property type="match status" value="1"/>
</dbReference>
<evidence type="ECO:0000256" key="1">
    <source>
        <dbReference type="ARBA" id="ARBA00004496"/>
    </source>
</evidence>
<evidence type="ECO:0000256" key="3">
    <source>
        <dbReference type="ARBA" id="ARBA00022598"/>
    </source>
</evidence>
<dbReference type="GO" id="GO:0005524">
    <property type="term" value="F:ATP binding"/>
    <property type="evidence" value="ECO:0007669"/>
    <property type="project" value="UniProtKB-UniRule"/>
</dbReference>
<dbReference type="NCBIfam" id="TIGR02433">
    <property type="entry name" value="lysidine_TilS_C"/>
    <property type="match status" value="1"/>
</dbReference>
<dbReference type="NCBIfam" id="TIGR02432">
    <property type="entry name" value="lysidine_TilS_N"/>
    <property type="match status" value="1"/>
</dbReference>
<dbReference type="InterPro" id="IPR011063">
    <property type="entry name" value="TilS/TtcA_N"/>
</dbReference>
<dbReference type="Pfam" id="PF11734">
    <property type="entry name" value="TilS_C"/>
    <property type="match status" value="1"/>
</dbReference>
<dbReference type="PANTHER" id="PTHR43033:SF1">
    <property type="entry name" value="TRNA(ILE)-LYSIDINE SYNTHASE-RELATED"/>
    <property type="match status" value="1"/>
</dbReference>
<feature type="binding site" evidence="8">
    <location>
        <begin position="30"/>
        <end position="35"/>
    </location>
    <ligand>
        <name>ATP</name>
        <dbReference type="ChEBI" id="CHEBI:30616"/>
    </ligand>
</feature>
<comment type="domain">
    <text evidence="8">The N-terminal region contains the highly conserved SGGXDS motif, predicted to be a P-loop motif involved in ATP binding.</text>
</comment>
<dbReference type="GO" id="GO:0005737">
    <property type="term" value="C:cytoplasm"/>
    <property type="evidence" value="ECO:0007669"/>
    <property type="project" value="UniProtKB-SubCell"/>
</dbReference>
<comment type="catalytic activity">
    <reaction evidence="7 8">
        <text>cytidine(34) in tRNA(Ile2) + L-lysine + ATP = lysidine(34) in tRNA(Ile2) + AMP + diphosphate + H(+)</text>
        <dbReference type="Rhea" id="RHEA:43744"/>
        <dbReference type="Rhea" id="RHEA-COMP:10625"/>
        <dbReference type="Rhea" id="RHEA-COMP:10670"/>
        <dbReference type="ChEBI" id="CHEBI:15378"/>
        <dbReference type="ChEBI" id="CHEBI:30616"/>
        <dbReference type="ChEBI" id="CHEBI:32551"/>
        <dbReference type="ChEBI" id="CHEBI:33019"/>
        <dbReference type="ChEBI" id="CHEBI:82748"/>
        <dbReference type="ChEBI" id="CHEBI:83665"/>
        <dbReference type="ChEBI" id="CHEBI:456215"/>
        <dbReference type="EC" id="6.3.4.19"/>
    </reaction>
</comment>
<evidence type="ECO:0000313" key="11">
    <source>
        <dbReference type="Proteomes" id="UP000480185"/>
    </source>
</evidence>
<dbReference type="EC" id="6.3.4.19" evidence="8"/>
<dbReference type="SUPFAM" id="SSF52402">
    <property type="entry name" value="Adenine nucleotide alpha hydrolases-like"/>
    <property type="match status" value="1"/>
</dbReference>
<dbReference type="InterPro" id="IPR015262">
    <property type="entry name" value="tRNA_Ile_lys_synt_subst-bd"/>
</dbReference>
<gene>
    <name evidence="8 10" type="primary">tilS</name>
    <name evidence="10" type="ORF">GH754_18205</name>
</gene>
<name>A0A6G1XB03_9BACI</name>
<dbReference type="CDD" id="cd01992">
    <property type="entry name" value="TilS_N"/>
    <property type="match status" value="1"/>
</dbReference>
<dbReference type="SUPFAM" id="SSF56037">
    <property type="entry name" value="PheT/TilS domain"/>
    <property type="match status" value="1"/>
</dbReference>
<dbReference type="AlphaFoldDB" id="A0A6G1XB03"/>
<keyword evidence="3 8" id="KW-0436">Ligase</keyword>
<keyword evidence="6 8" id="KW-0067">ATP-binding</keyword>
<evidence type="ECO:0000256" key="5">
    <source>
        <dbReference type="ARBA" id="ARBA00022741"/>
    </source>
</evidence>
<comment type="function">
    <text evidence="8">Ligates lysine onto the cytidine present at position 34 of the AUA codon-specific tRNA(Ile) that contains the anticodon CAU, in an ATP-dependent manner. Cytidine is converted to lysidine, thus changing the amino acid specificity of the tRNA from methionine to isoleucine.</text>
</comment>
<feature type="domain" description="Lysidine-tRNA(Ile) synthetase C-terminal" evidence="9">
    <location>
        <begin position="388"/>
        <end position="460"/>
    </location>
</feature>
<keyword evidence="5 8" id="KW-0547">Nucleotide-binding</keyword>